<reference evidence="3 4" key="1">
    <citation type="journal article" date="2019" name="Int. J. Syst. Evol. Microbiol.">
        <title>The Global Catalogue of Microorganisms (GCM) 10K type strain sequencing project: providing services to taxonomists for standard genome sequencing and annotation.</title>
        <authorList>
            <consortium name="The Broad Institute Genomics Platform"/>
            <consortium name="The Broad Institute Genome Sequencing Center for Infectious Disease"/>
            <person name="Wu L."/>
            <person name="Ma J."/>
        </authorList>
    </citation>
    <scope>NUCLEOTIDE SEQUENCE [LARGE SCALE GENOMIC DNA]</scope>
    <source>
        <strain evidence="3 4">JCM 6242</strain>
    </source>
</reference>
<dbReference type="InterPro" id="IPR012296">
    <property type="entry name" value="Nuclease_put_TT1808"/>
</dbReference>
<dbReference type="SUPFAM" id="SSF52980">
    <property type="entry name" value="Restriction endonuclease-like"/>
    <property type="match status" value="1"/>
</dbReference>
<keyword evidence="4" id="KW-1185">Reference proteome</keyword>
<comment type="caution">
    <text evidence="3">The sequence shown here is derived from an EMBL/GenBank/DDBJ whole genome shotgun (WGS) entry which is preliminary data.</text>
</comment>
<evidence type="ECO:0000313" key="3">
    <source>
        <dbReference type="EMBL" id="GAA2864562.1"/>
    </source>
</evidence>
<keyword evidence="3" id="KW-0255">Endonuclease</keyword>
<name>A0ABN3VUX5_9ACTN</name>
<dbReference type="Proteomes" id="UP001500831">
    <property type="component" value="Unassembled WGS sequence"/>
</dbReference>
<keyword evidence="3" id="KW-0540">Nuclease</keyword>
<dbReference type="InterPro" id="IPR011335">
    <property type="entry name" value="Restrct_endonuc-II-like"/>
</dbReference>
<dbReference type="PANTHER" id="PTHR35400">
    <property type="entry name" value="SLR1083 PROTEIN"/>
    <property type="match status" value="1"/>
</dbReference>
<dbReference type="InterPro" id="IPR008538">
    <property type="entry name" value="Uma2"/>
</dbReference>
<gene>
    <name evidence="3" type="ORF">GCM10010517_23750</name>
</gene>
<protein>
    <submittedName>
        <fullName evidence="3">Uma2 family endonuclease</fullName>
    </submittedName>
</protein>
<sequence length="241" mass="27210">MHMEGTTEQRRECDRMATHGERDDTTVSDVTSTLSEKASAPGEARDPLANWPLPPPGGWTADDLDRLPTDGPNDELDLFKHAELVDGALILMSPQRRFHEYVLYGLRTALNEQAPDDLKAVMQMDVTLGPRQRPCPDVVVVGREAAKDRSRTSYAPDEVHLVIEVVSPESEFRDRQVKPRRYAEAGIRHFWLVENNADEPVVHVYQLDPVTRSYVPTGIHRDRLKVADPFPVDIDLTELPD</sequence>
<accession>A0ABN3VUX5</accession>
<evidence type="ECO:0000313" key="4">
    <source>
        <dbReference type="Proteomes" id="UP001500831"/>
    </source>
</evidence>
<dbReference type="Pfam" id="PF05685">
    <property type="entry name" value="Uma2"/>
    <property type="match status" value="1"/>
</dbReference>
<proteinExistence type="predicted"/>
<dbReference type="GO" id="GO:0004519">
    <property type="term" value="F:endonuclease activity"/>
    <property type="evidence" value="ECO:0007669"/>
    <property type="project" value="UniProtKB-KW"/>
</dbReference>
<dbReference type="PANTHER" id="PTHR35400:SF3">
    <property type="entry name" value="SLL1072 PROTEIN"/>
    <property type="match status" value="1"/>
</dbReference>
<feature type="domain" description="Putative restriction endonuclease" evidence="2">
    <location>
        <begin position="80"/>
        <end position="236"/>
    </location>
</feature>
<evidence type="ECO:0000259" key="2">
    <source>
        <dbReference type="Pfam" id="PF05685"/>
    </source>
</evidence>
<keyword evidence="3" id="KW-0378">Hydrolase</keyword>
<dbReference type="Gene3D" id="3.90.1570.10">
    <property type="entry name" value="tt1808, chain A"/>
    <property type="match status" value="1"/>
</dbReference>
<dbReference type="CDD" id="cd06260">
    <property type="entry name" value="DUF820-like"/>
    <property type="match status" value="1"/>
</dbReference>
<evidence type="ECO:0000256" key="1">
    <source>
        <dbReference type="SAM" id="MobiDB-lite"/>
    </source>
</evidence>
<dbReference type="EMBL" id="BAAAVI010000014">
    <property type="protein sequence ID" value="GAA2864562.1"/>
    <property type="molecule type" value="Genomic_DNA"/>
</dbReference>
<feature type="compositionally biased region" description="Basic and acidic residues" evidence="1">
    <location>
        <begin position="1"/>
        <end position="25"/>
    </location>
</feature>
<feature type="region of interest" description="Disordered" evidence="1">
    <location>
        <begin position="1"/>
        <end position="70"/>
    </location>
</feature>
<organism evidence="3 4">
    <name type="scientific">Streptosporangium fragile</name>
    <dbReference type="NCBI Taxonomy" id="46186"/>
    <lineage>
        <taxon>Bacteria</taxon>
        <taxon>Bacillati</taxon>
        <taxon>Actinomycetota</taxon>
        <taxon>Actinomycetes</taxon>
        <taxon>Streptosporangiales</taxon>
        <taxon>Streptosporangiaceae</taxon>
        <taxon>Streptosporangium</taxon>
    </lineage>
</organism>